<sequence length="297" mass="33010">MEKKLLFEVHIIRNVEKAILEKKMKIMKEIEDNKFHINTIEMVLRDLDVLSEDCDYSLCESMQVVTNLVFTQKYLKFSKFTETSEDDCVCEQDDEEVKLSLLSEISNIDQSGTEAQVASVTPPNSTLEATAKPIKFEPVNSDFSSLLTDMTDTVKAPASNGVLDKLMKTLEQKGALDKKMKNSIKKLNQSIDSNKGVIASLKEFNKECGINIQLPDPVSDGEFEKAYFDLVSSQASTPVNNQNLGSLFTGGGGVIKNCGPIKDSILFYSQEELPTCTKVTPKTQVVVDSDFESDCED</sequence>
<comment type="caution">
    <text evidence="1">The sequence shown here is derived from an EMBL/GenBank/DDBJ whole genome shotgun (WGS) entry which is preliminary data.</text>
</comment>
<dbReference type="AlphaFoldDB" id="A0AAD2CXU0"/>
<evidence type="ECO:0000313" key="1">
    <source>
        <dbReference type="EMBL" id="CAI2374091.1"/>
    </source>
</evidence>
<gene>
    <name evidence="1" type="ORF">ECRASSUSDP1_LOCUS15442</name>
</gene>
<proteinExistence type="predicted"/>
<name>A0AAD2CXU0_EUPCR</name>
<dbReference type="EMBL" id="CAMPGE010015471">
    <property type="protein sequence ID" value="CAI2374091.1"/>
    <property type="molecule type" value="Genomic_DNA"/>
</dbReference>
<dbReference type="Proteomes" id="UP001295684">
    <property type="component" value="Unassembled WGS sequence"/>
</dbReference>
<organism evidence="1 2">
    <name type="scientific">Euplotes crassus</name>
    <dbReference type="NCBI Taxonomy" id="5936"/>
    <lineage>
        <taxon>Eukaryota</taxon>
        <taxon>Sar</taxon>
        <taxon>Alveolata</taxon>
        <taxon>Ciliophora</taxon>
        <taxon>Intramacronucleata</taxon>
        <taxon>Spirotrichea</taxon>
        <taxon>Hypotrichia</taxon>
        <taxon>Euplotida</taxon>
        <taxon>Euplotidae</taxon>
        <taxon>Moneuplotes</taxon>
    </lineage>
</organism>
<keyword evidence="2" id="KW-1185">Reference proteome</keyword>
<accession>A0AAD2CXU0</accession>
<evidence type="ECO:0000313" key="2">
    <source>
        <dbReference type="Proteomes" id="UP001295684"/>
    </source>
</evidence>
<protein>
    <submittedName>
        <fullName evidence="1">Uncharacterized protein</fullName>
    </submittedName>
</protein>
<reference evidence="1" key="1">
    <citation type="submission" date="2023-07" db="EMBL/GenBank/DDBJ databases">
        <authorList>
            <consortium name="AG Swart"/>
            <person name="Singh M."/>
            <person name="Singh A."/>
            <person name="Seah K."/>
            <person name="Emmerich C."/>
        </authorList>
    </citation>
    <scope>NUCLEOTIDE SEQUENCE</scope>
    <source>
        <strain evidence="1">DP1</strain>
    </source>
</reference>